<dbReference type="GO" id="GO:0031145">
    <property type="term" value="P:anaphase-promoting complex-dependent catabolic process"/>
    <property type="evidence" value="ECO:0007669"/>
    <property type="project" value="TreeGrafter"/>
</dbReference>
<dbReference type="GO" id="GO:0005680">
    <property type="term" value="C:anaphase-promoting complex"/>
    <property type="evidence" value="ECO:0007669"/>
    <property type="project" value="TreeGrafter"/>
</dbReference>
<dbReference type="PANTHER" id="PTHR19918:SF8">
    <property type="entry name" value="FI02843P"/>
    <property type="match status" value="1"/>
</dbReference>
<keyword evidence="1" id="KW-0853">WD repeat</keyword>
<evidence type="ECO:0000256" key="3">
    <source>
        <dbReference type="ARBA" id="ARBA00022737"/>
    </source>
</evidence>
<evidence type="ECO:0000256" key="4">
    <source>
        <dbReference type="ARBA" id="ARBA00022776"/>
    </source>
</evidence>
<evidence type="ECO:0000256" key="1">
    <source>
        <dbReference type="ARBA" id="ARBA00022574"/>
    </source>
</evidence>
<dbReference type="EMBL" id="CP144752">
    <property type="protein sequence ID" value="WVZ90577.1"/>
    <property type="molecule type" value="Genomic_DNA"/>
</dbReference>
<keyword evidence="5" id="KW-0131">Cell cycle</keyword>
<keyword evidence="7" id="KW-1185">Reference proteome</keyword>
<evidence type="ECO:0000256" key="5">
    <source>
        <dbReference type="ARBA" id="ARBA00023306"/>
    </source>
</evidence>
<name>A0AAQ3UI37_PASNO</name>
<keyword evidence="2" id="KW-0132">Cell division</keyword>
<keyword evidence="4" id="KW-0498">Mitosis</keyword>
<evidence type="ECO:0000313" key="6">
    <source>
        <dbReference type="EMBL" id="WVZ90577.1"/>
    </source>
</evidence>
<evidence type="ECO:0000313" key="7">
    <source>
        <dbReference type="Proteomes" id="UP001341281"/>
    </source>
</evidence>
<dbReference type="InterPro" id="IPR033010">
    <property type="entry name" value="Cdc20/Fizzy"/>
</dbReference>
<gene>
    <name evidence="6" type="ORF">U9M48_036868</name>
</gene>
<dbReference type="InterPro" id="IPR015943">
    <property type="entry name" value="WD40/YVTN_repeat-like_dom_sf"/>
</dbReference>
<dbReference type="AlphaFoldDB" id="A0AAQ3UI37"/>
<protein>
    <submittedName>
        <fullName evidence="6">Uncharacterized protein</fullName>
    </submittedName>
</protein>
<dbReference type="GO" id="GO:0010997">
    <property type="term" value="F:anaphase-promoting complex binding"/>
    <property type="evidence" value="ECO:0007669"/>
    <property type="project" value="InterPro"/>
</dbReference>
<dbReference type="GO" id="GO:0051301">
    <property type="term" value="P:cell division"/>
    <property type="evidence" value="ECO:0007669"/>
    <property type="project" value="UniProtKB-KW"/>
</dbReference>
<proteinExistence type="predicted"/>
<organism evidence="6 7">
    <name type="scientific">Paspalum notatum var. saurae</name>
    <dbReference type="NCBI Taxonomy" id="547442"/>
    <lineage>
        <taxon>Eukaryota</taxon>
        <taxon>Viridiplantae</taxon>
        <taxon>Streptophyta</taxon>
        <taxon>Embryophyta</taxon>
        <taxon>Tracheophyta</taxon>
        <taxon>Spermatophyta</taxon>
        <taxon>Magnoliopsida</taxon>
        <taxon>Liliopsida</taxon>
        <taxon>Poales</taxon>
        <taxon>Poaceae</taxon>
        <taxon>PACMAD clade</taxon>
        <taxon>Panicoideae</taxon>
        <taxon>Andropogonodae</taxon>
        <taxon>Paspaleae</taxon>
        <taxon>Paspalinae</taxon>
        <taxon>Paspalum</taxon>
    </lineage>
</organism>
<accession>A0AAQ3UI37</accession>
<dbReference type="Gene3D" id="2.130.10.10">
    <property type="entry name" value="YVTN repeat-like/Quinoprotein amine dehydrogenase"/>
    <property type="match status" value="1"/>
</dbReference>
<dbReference type="GO" id="GO:1990757">
    <property type="term" value="F:ubiquitin ligase activator activity"/>
    <property type="evidence" value="ECO:0007669"/>
    <property type="project" value="TreeGrafter"/>
</dbReference>
<evidence type="ECO:0000256" key="2">
    <source>
        <dbReference type="ARBA" id="ARBA00022618"/>
    </source>
</evidence>
<sequence>MHSPVCGEDSGCPRARSRYYLNLLDWGSSNVLSIGLGSTVYLWDASSGSTTELVTIDKGYAPHWRHIAICLNSSDVQLRDSILDRLLRTLRGVHESRLRLSNIISQAYAELNDEKQETWERV</sequence>
<dbReference type="GO" id="GO:1905786">
    <property type="term" value="P:positive regulation of anaphase-promoting complex-dependent catabolic process"/>
    <property type="evidence" value="ECO:0007669"/>
    <property type="project" value="TreeGrafter"/>
</dbReference>
<keyword evidence="3" id="KW-0677">Repeat</keyword>
<reference evidence="6 7" key="1">
    <citation type="submission" date="2024-02" db="EMBL/GenBank/DDBJ databases">
        <title>High-quality chromosome-scale genome assembly of Pensacola bahiagrass (Paspalum notatum Flugge var. saurae).</title>
        <authorList>
            <person name="Vega J.M."/>
            <person name="Podio M."/>
            <person name="Orjuela J."/>
            <person name="Siena L.A."/>
            <person name="Pessino S.C."/>
            <person name="Combes M.C."/>
            <person name="Mariac C."/>
            <person name="Albertini E."/>
            <person name="Pupilli F."/>
            <person name="Ortiz J.P.A."/>
            <person name="Leblanc O."/>
        </authorList>
    </citation>
    <scope>NUCLEOTIDE SEQUENCE [LARGE SCALE GENOMIC DNA]</scope>
    <source>
        <strain evidence="6">R1</strain>
        <tissue evidence="6">Leaf</tissue>
    </source>
</reference>
<dbReference type="PANTHER" id="PTHR19918">
    <property type="entry name" value="CELL DIVISION CYCLE 20 CDC20 FIZZY -RELATED"/>
    <property type="match status" value="1"/>
</dbReference>
<dbReference type="Proteomes" id="UP001341281">
    <property type="component" value="Chromosome 08"/>
</dbReference>